<evidence type="ECO:0000313" key="2">
    <source>
        <dbReference type="EMBL" id="HCY80945.1"/>
    </source>
</evidence>
<proteinExistence type="predicted"/>
<dbReference type="Pfam" id="PF12728">
    <property type="entry name" value="HTH_17"/>
    <property type="match status" value="1"/>
</dbReference>
<dbReference type="GO" id="GO:0003677">
    <property type="term" value="F:DNA binding"/>
    <property type="evidence" value="ECO:0007669"/>
    <property type="project" value="UniProtKB-KW"/>
</dbReference>
<dbReference type="Proteomes" id="UP000263268">
    <property type="component" value="Unassembled WGS sequence"/>
</dbReference>
<dbReference type="PANTHER" id="PTHR34585:SF22">
    <property type="entry name" value="HELIX-TURN-HELIX DOMAIN-CONTAINING PROTEIN"/>
    <property type="match status" value="1"/>
</dbReference>
<protein>
    <submittedName>
        <fullName evidence="2">DNA-binding protein</fullName>
    </submittedName>
</protein>
<evidence type="ECO:0000313" key="3">
    <source>
        <dbReference type="Proteomes" id="UP000263268"/>
    </source>
</evidence>
<gene>
    <name evidence="2" type="ORF">DHV22_04720</name>
</gene>
<dbReference type="AlphaFoldDB" id="A0A3C0F4F5"/>
<sequence length="92" mass="10667">MGTPIITQADLDQFKDDVINELRSLMAIEKTVKTKWIKNREVKKMLQMSHSTLQTLRANGTLSYTKIGGIIYYDLEEIEKMMEDNKICNVNK</sequence>
<dbReference type="PANTHER" id="PTHR34585">
    <property type="match status" value="1"/>
</dbReference>
<dbReference type="InterPro" id="IPR009061">
    <property type="entry name" value="DNA-bd_dom_put_sf"/>
</dbReference>
<dbReference type="EMBL" id="DPRK01000079">
    <property type="protein sequence ID" value="HCY80945.1"/>
    <property type="molecule type" value="Genomic_DNA"/>
</dbReference>
<feature type="domain" description="Helix-turn-helix" evidence="1">
    <location>
        <begin position="39"/>
        <end position="85"/>
    </location>
</feature>
<reference evidence="2 3" key="1">
    <citation type="journal article" date="2018" name="Nat. Biotechnol.">
        <title>A standardized bacterial taxonomy based on genome phylogeny substantially revises the tree of life.</title>
        <authorList>
            <person name="Parks D.H."/>
            <person name="Chuvochina M."/>
            <person name="Waite D.W."/>
            <person name="Rinke C."/>
            <person name="Skarshewski A."/>
            <person name="Chaumeil P.A."/>
            <person name="Hugenholtz P."/>
        </authorList>
    </citation>
    <scope>NUCLEOTIDE SEQUENCE [LARGE SCALE GENOMIC DNA]</scope>
    <source>
        <strain evidence="2">UBA10227</strain>
    </source>
</reference>
<accession>A0A3C0F4F5</accession>
<keyword evidence="2" id="KW-0238">DNA-binding</keyword>
<dbReference type="SUPFAM" id="SSF46955">
    <property type="entry name" value="Putative DNA-binding domain"/>
    <property type="match status" value="1"/>
</dbReference>
<dbReference type="InterPro" id="IPR041657">
    <property type="entry name" value="HTH_17"/>
</dbReference>
<organism evidence="2 3">
    <name type="scientific">Xanthomarina gelatinilytica</name>
    <dbReference type="NCBI Taxonomy" id="1137281"/>
    <lineage>
        <taxon>Bacteria</taxon>
        <taxon>Pseudomonadati</taxon>
        <taxon>Bacteroidota</taxon>
        <taxon>Flavobacteriia</taxon>
        <taxon>Flavobacteriales</taxon>
        <taxon>Flavobacteriaceae</taxon>
        <taxon>Xanthomarina</taxon>
    </lineage>
</organism>
<comment type="caution">
    <text evidence="2">The sequence shown here is derived from an EMBL/GenBank/DDBJ whole genome shotgun (WGS) entry which is preliminary data.</text>
</comment>
<evidence type="ECO:0000259" key="1">
    <source>
        <dbReference type="Pfam" id="PF12728"/>
    </source>
</evidence>
<dbReference type="RefSeq" id="WP_286853312.1">
    <property type="nucleotide sequence ID" value="NZ_JBKEDQ010000111.1"/>
</dbReference>
<name>A0A3C0F4F5_9FLAO</name>